<evidence type="ECO:0000313" key="1">
    <source>
        <dbReference type="EMBL" id="KAF3595083.1"/>
    </source>
</evidence>
<reference evidence="1 2" key="1">
    <citation type="journal article" date="2020" name="BMC Genomics">
        <title>Intraspecific diversification of the crop wild relative Brassica cretica Lam. using demographic model selection.</title>
        <authorList>
            <person name="Kioukis A."/>
            <person name="Michalopoulou V.A."/>
            <person name="Briers L."/>
            <person name="Pirintsos S."/>
            <person name="Studholme D.J."/>
            <person name="Pavlidis P."/>
            <person name="Sarris P.F."/>
        </authorList>
    </citation>
    <scope>NUCLEOTIDE SEQUENCE [LARGE SCALE GENOMIC DNA]</scope>
    <source>
        <strain evidence="2">cv. PFS-1207/04</strain>
    </source>
</reference>
<dbReference type="EMBL" id="QGKV02000299">
    <property type="protein sequence ID" value="KAF3595083.1"/>
    <property type="molecule type" value="Genomic_DNA"/>
</dbReference>
<evidence type="ECO:0000313" key="2">
    <source>
        <dbReference type="Proteomes" id="UP000266723"/>
    </source>
</evidence>
<organism evidence="1 2">
    <name type="scientific">Brassica cretica</name>
    <name type="common">Mustard</name>
    <dbReference type="NCBI Taxonomy" id="69181"/>
    <lineage>
        <taxon>Eukaryota</taxon>
        <taxon>Viridiplantae</taxon>
        <taxon>Streptophyta</taxon>
        <taxon>Embryophyta</taxon>
        <taxon>Tracheophyta</taxon>
        <taxon>Spermatophyta</taxon>
        <taxon>Magnoliopsida</taxon>
        <taxon>eudicotyledons</taxon>
        <taxon>Gunneridae</taxon>
        <taxon>Pentapetalae</taxon>
        <taxon>rosids</taxon>
        <taxon>malvids</taxon>
        <taxon>Brassicales</taxon>
        <taxon>Brassicaceae</taxon>
        <taxon>Brassiceae</taxon>
        <taxon>Brassica</taxon>
    </lineage>
</organism>
<proteinExistence type="predicted"/>
<dbReference type="Proteomes" id="UP000266723">
    <property type="component" value="Unassembled WGS sequence"/>
</dbReference>
<protein>
    <submittedName>
        <fullName evidence="1">Uncharacterized protein</fullName>
    </submittedName>
</protein>
<keyword evidence="2" id="KW-1185">Reference proteome</keyword>
<name>A0ABQ7ECX5_BRACR</name>
<sequence length="125" mass="14161">MIRVNKTVFVILGDVGKELTGKHASELVASYFEELTIVCRYRKLYCIRYHSNHNYHKDTPTRSSTSYSTLGRRCYSSNVRCYFEVRNPVLPEALKIMKVCALLSGGGYAKKVVVTIGQILPIPQV</sequence>
<comment type="caution">
    <text evidence="1">The sequence shown here is derived from an EMBL/GenBank/DDBJ whole genome shotgun (WGS) entry which is preliminary data.</text>
</comment>
<gene>
    <name evidence="1" type="ORF">DY000_02024610</name>
</gene>
<accession>A0ABQ7ECX5</accession>